<feature type="domain" description="26S proteasome non-ATPase regulatory subunit 1/RPN2 N-terminal" evidence="2">
    <location>
        <begin position="5"/>
        <end position="103"/>
    </location>
</feature>
<keyword evidence="1" id="KW-0677">Repeat</keyword>
<comment type="caution">
    <text evidence="3">The sequence shown here is derived from an EMBL/GenBank/DDBJ whole genome shotgun (WGS) entry which is preliminary data.</text>
</comment>
<proteinExistence type="predicted"/>
<organism evidence="3 4">
    <name type="scientific">Rhizophagus irregularis</name>
    <dbReference type="NCBI Taxonomy" id="588596"/>
    <lineage>
        <taxon>Eukaryota</taxon>
        <taxon>Fungi</taxon>
        <taxon>Fungi incertae sedis</taxon>
        <taxon>Mucoromycota</taxon>
        <taxon>Glomeromycotina</taxon>
        <taxon>Glomeromycetes</taxon>
        <taxon>Glomerales</taxon>
        <taxon>Glomeraceae</taxon>
        <taxon>Rhizophagus</taxon>
    </lineage>
</organism>
<evidence type="ECO:0000256" key="1">
    <source>
        <dbReference type="ARBA" id="ARBA00022737"/>
    </source>
</evidence>
<dbReference type="InterPro" id="IPR048570">
    <property type="entry name" value="PSMD1_RPN2_N"/>
</dbReference>
<feature type="non-terminal residue" evidence="3">
    <location>
        <position position="1"/>
    </location>
</feature>
<evidence type="ECO:0000313" key="4">
    <source>
        <dbReference type="Proteomes" id="UP000684084"/>
    </source>
</evidence>
<sequence>MVGLTSAGGIIALLDESEEELKIYALEKLNTLVDQFWAEISDAVSKIEILYEDEFFPQRKLSALVASKVYYHLGEFDDSLTFALGAEDMFDASSKSEYVETII</sequence>
<dbReference type="GO" id="GO:0043161">
    <property type="term" value="P:proteasome-mediated ubiquitin-dependent protein catabolic process"/>
    <property type="evidence" value="ECO:0007669"/>
    <property type="project" value="TreeGrafter"/>
</dbReference>
<evidence type="ECO:0000313" key="3">
    <source>
        <dbReference type="EMBL" id="CAB5365188.1"/>
    </source>
</evidence>
<accession>A0A915Z6W3</accession>
<evidence type="ECO:0000259" key="2">
    <source>
        <dbReference type="Pfam" id="PF21505"/>
    </source>
</evidence>
<dbReference type="GO" id="GO:0005634">
    <property type="term" value="C:nucleus"/>
    <property type="evidence" value="ECO:0007669"/>
    <property type="project" value="TreeGrafter"/>
</dbReference>
<dbReference type="PANTHER" id="PTHR10943">
    <property type="entry name" value="26S PROTEASOME NON-ATPASE REGULATORY SUBUNIT"/>
    <property type="match status" value="1"/>
</dbReference>
<reference evidence="3" key="1">
    <citation type="submission" date="2020-05" db="EMBL/GenBank/DDBJ databases">
        <authorList>
            <person name="Rincon C."/>
            <person name="Sanders R I."/>
            <person name="Robbins C."/>
            <person name="Chaturvedi A."/>
        </authorList>
    </citation>
    <scope>NUCLEOTIDE SEQUENCE</scope>
    <source>
        <strain evidence="3">CHB12</strain>
    </source>
</reference>
<dbReference type="OrthoDB" id="261572at2759"/>
<name>A0A915Z6W3_9GLOM</name>
<dbReference type="Pfam" id="PF21505">
    <property type="entry name" value="RPN2_N"/>
    <property type="match status" value="1"/>
</dbReference>
<gene>
    <name evidence="3" type="ORF">CHRIB12_LOCUS10259</name>
</gene>
<protein>
    <recommendedName>
        <fullName evidence="2">26S proteasome non-ATPase regulatory subunit 1/RPN2 N-terminal domain-containing protein</fullName>
    </recommendedName>
</protein>
<dbReference type="GO" id="GO:0008540">
    <property type="term" value="C:proteasome regulatory particle, base subcomplex"/>
    <property type="evidence" value="ECO:0007669"/>
    <property type="project" value="TreeGrafter"/>
</dbReference>
<dbReference type="PANTHER" id="PTHR10943:SF2">
    <property type="entry name" value="26S PROTEASOME NON-ATPASE REGULATORY SUBUNIT 1"/>
    <property type="match status" value="1"/>
</dbReference>
<dbReference type="GO" id="GO:0034515">
    <property type="term" value="C:proteasome storage granule"/>
    <property type="evidence" value="ECO:0007669"/>
    <property type="project" value="TreeGrafter"/>
</dbReference>
<dbReference type="VEuPathDB" id="FungiDB:RhiirFUN_022634"/>
<dbReference type="Proteomes" id="UP000684084">
    <property type="component" value="Unassembled WGS sequence"/>
</dbReference>
<dbReference type="EMBL" id="CAGKOT010000021">
    <property type="protein sequence ID" value="CAB5365188.1"/>
    <property type="molecule type" value="Genomic_DNA"/>
</dbReference>
<dbReference type="AlphaFoldDB" id="A0A915Z6W3"/>